<organism evidence="1 2">
    <name type="scientific">Sphaerodactylus townsendi</name>
    <dbReference type="NCBI Taxonomy" id="933632"/>
    <lineage>
        <taxon>Eukaryota</taxon>
        <taxon>Metazoa</taxon>
        <taxon>Chordata</taxon>
        <taxon>Craniata</taxon>
        <taxon>Vertebrata</taxon>
        <taxon>Euteleostomi</taxon>
        <taxon>Lepidosauria</taxon>
        <taxon>Squamata</taxon>
        <taxon>Bifurcata</taxon>
        <taxon>Gekkota</taxon>
        <taxon>Sphaerodactylidae</taxon>
        <taxon>Sphaerodactylus</taxon>
    </lineage>
</organism>
<comment type="caution">
    <text evidence="1">The sequence shown here is derived from an EMBL/GenBank/DDBJ whole genome shotgun (WGS) entry which is preliminary data.</text>
</comment>
<dbReference type="Proteomes" id="UP000827872">
    <property type="component" value="Linkage Group LG06"/>
</dbReference>
<sequence>MEPSHSHLLEAACPPSPELLECSEPLEPPTPPPLVRGKRGQRRGAAGSTSATVLTHSQLKELARPPSPELLTCSQPLEQAAPAPPVQGKRGPRRGAAGPTAATVLTHSQLKELAQPPSAELFTCSKPPEQAAPAPPVRGKRGQRRGVAGPTSAAALTRSQLKEPARPPSPELFTCSQPLELAAPAPPRSRQARPQEGTSWEGFIHSGKRGPRRGPAGKASSTLVTHSQMEEDARAPSPALFSCSQPLELAAPAPPVRGKRGQRRGPAGRASSTLVTHSQMEEDAWAPSPELLICSQALELATLHPCEAGWASGGVHQEAFMHSGHPQTAAGDISHTFS</sequence>
<evidence type="ECO:0000313" key="2">
    <source>
        <dbReference type="Proteomes" id="UP000827872"/>
    </source>
</evidence>
<proteinExistence type="predicted"/>
<dbReference type="EMBL" id="CM037619">
    <property type="protein sequence ID" value="KAH8007147.1"/>
    <property type="molecule type" value="Genomic_DNA"/>
</dbReference>
<keyword evidence="2" id="KW-1185">Reference proteome</keyword>
<reference evidence="1" key="1">
    <citation type="submission" date="2021-08" db="EMBL/GenBank/DDBJ databases">
        <title>The first chromosome-level gecko genome reveals the dynamic sex chromosomes of Neotropical dwarf geckos (Sphaerodactylidae: Sphaerodactylus).</title>
        <authorList>
            <person name="Pinto B.J."/>
            <person name="Keating S.E."/>
            <person name="Gamble T."/>
        </authorList>
    </citation>
    <scope>NUCLEOTIDE SEQUENCE</scope>
    <source>
        <strain evidence="1">TG3544</strain>
    </source>
</reference>
<accession>A0ACB8FP44</accession>
<evidence type="ECO:0000313" key="1">
    <source>
        <dbReference type="EMBL" id="KAH8007147.1"/>
    </source>
</evidence>
<gene>
    <name evidence="1" type="ORF">K3G42_017539</name>
</gene>
<name>A0ACB8FP44_9SAUR</name>
<protein>
    <submittedName>
        <fullName evidence="1">Uncharacterized protein</fullName>
    </submittedName>
</protein>